<keyword evidence="4" id="KW-1185">Reference proteome</keyword>
<feature type="compositionally biased region" description="Low complexity" evidence="1">
    <location>
        <begin position="86"/>
        <end position="102"/>
    </location>
</feature>
<feature type="compositionally biased region" description="Low complexity" evidence="1">
    <location>
        <begin position="190"/>
        <end position="208"/>
    </location>
</feature>
<feature type="domain" description="Flagellar hook-length control protein-like C-terminal" evidence="2">
    <location>
        <begin position="393"/>
        <end position="476"/>
    </location>
</feature>
<comment type="caution">
    <text evidence="3">The sequence shown here is derived from an EMBL/GenBank/DDBJ whole genome shotgun (WGS) entry which is preliminary data.</text>
</comment>
<dbReference type="CDD" id="cd17470">
    <property type="entry name" value="T3SS_Flik_C"/>
    <property type="match status" value="1"/>
</dbReference>
<feature type="compositionally biased region" description="Low complexity" evidence="1">
    <location>
        <begin position="145"/>
        <end position="156"/>
    </location>
</feature>
<feature type="compositionally biased region" description="Low complexity" evidence="1">
    <location>
        <begin position="465"/>
        <end position="476"/>
    </location>
</feature>
<gene>
    <name evidence="3" type="ORF">GCM10007924_10760</name>
</gene>
<dbReference type="InterPro" id="IPR038610">
    <property type="entry name" value="FliK-like_C_sf"/>
</dbReference>
<dbReference type="Proteomes" id="UP001161409">
    <property type="component" value="Unassembled WGS sequence"/>
</dbReference>
<evidence type="ECO:0000256" key="1">
    <source>
        <dbReference type="SAM" id="MobiDB-lite"/>
    </source>
</evidence>
<dbReference type="Gene3D" id="3.30.750.140">
    <property type="match status" value="1"/>
</dbReference>
<dbReference type="InterPro" id="IPR021136">
    <property type="entry name" value="Flagellar_hook_control-like_C"/>
</dbReference>
<feature type="region of interest" description="Disordered" evidence="1">
    <location>
        <begin position="463"/>
        <end position="521"/>
    </location>
</feature>
<dbReference type="EMBL" id="BSNF01000001">
    <property type="protein sequence ID" value="GLQ05855.1"/>
    <property type="molecule type" value="Genomic_DNA"/>
</dbReference>
<feature type="region of interest" description="Disordered" evidence="1">
    <location>
        <begin position="36"/>
        <end position="239"/>
    </location>
</feature>
<sequence>MDVSQVNSNNGFPFSRGHGYADTGAEDFARYLDRQDAAAEAARSAREKDHSQSIDDRNAERDEDRNRDETVSHTAHTAATPVPDETPAAAMTADTATAPASAQGEGEATSPTTTPPADGTEQATAPQKGKTGPVGPAGQGLPETASPIAQAATAAAHGKTQTEASTAAPSANASEVAKAVHAAKATPGQTSPQADPAATQTASAAVDAATKKDPQTRPAELTAKPAPNGGALEALRSAEASSMSEKDILSSKIAEMLQHGKGKISLAAAGTKTGANGAAPSLISGNTAIQAGTLGQTTGQGTPATPQNMNSTALGTVTDTVKQAEPPFAIQQSGQAAPIVGTGTAELPQTTNVNVPSAAVQGVEASTANSASQSGNAARLAAQFGTPADQVSQQVSQAVKEGNDRIKIQLNPSELGRVDVKLELGHDGRVMATIAADNQQSLDLLQQDSKTLERALQAAGFDTDSNSLNFSLNSQNEGMAERQQGPANTASGPDTAEPEEEPLQAQSQHMIDGDGNLDIQV</sequence>
<feature type="compositionally biased region" description="Polar residues" evidence="1">
    <location>
        <begin position="1"/>
        <end position="12"/>
    </location>
</feature>
<organism evidence="3 4">
    <name type="scientific">Sneathiella chinensis</name>
    <dbReference type="NCBI Taxonomy" id="349750"/>
    <lineage>
        <taxon>Bacteria</taxon>
        <taxon>Pseudomonadati</taxon>
        <taxon>Pseudomonadota</taxon>
        <taxon>Alphaproteobacteria</taxon>
        <taxon>Sneathiellales</taxon>
        <taxon>Sneathiellaceae</taxon>
        <taxon>Sneathiella</taxon>
    </lineage>
</organism>
<feature type="region of interest" description="Disordered" evidence="1">
    <location>
        <begin position="293"/>
        <end position="312"/>
    </location>
</feature>
<feature type="region of interest" description="Disordered" evidence="1">
    <location>
        <begin position="1"/>
        <end position="22"/>
    </location>
</feature>
<feature type="compositionally biased region" description="Polar residues" evidence="1">
    <location>
        <begin position="159"/>
        <end position="173"/>
    </location>
</feature>
<accession>A0ABQ5U2G2</accession>
<feature type="compositionally biased region" description="Basic and acidic residues" evidence="1">
    <location>
        <begin position="36"/>
        <end position="71"/>
    </location>
</feature>
<proteinExistence type="predicted"/>
<reference evidence="3" key="2">
    <citation type="submission" date="2023-01" db="EMBL/GenBank/DDBJ databases">
        <title>Draft genome sequence of Sneathiella chinensis strain NBRC 103408.</title>
        <authorList>
            <person name="Sun Q."/>
            <person name="Mori K."/>
        </authorList>
    </citation>
    <scope>NUCLEOTIDE SEQUENCE</scope>
    <source>
        <strain evidence="3">NBRC 103408</strain>
    </source>
</reference>
<evidence type="ECO:0000259" key="2">
    <source>
        <dbReference type="Pfam" id="PF02120"/>
    </source>
</evidence>
<reference evidence="3" key="1">
    <citation type="journal article" date="2014" name="Int. J. Syst. Evol. Microbiol.">
        <title>Complete genome of a new Firmicutes species belonging to the dominant human colonic microbiota ('Ruminococcus bicirculans') reveals two chromosomes and a selective capacity to utilize plant glucans.</title>
        <authorList>
            <consortium name="NISC Comparative Sequencing Program"/>
            <person name="Wegmann U."/>
            <person name="Louis P."/>
            <person name="Goesmann A."/>
            <person name="Henrissat B."/>
            <person name="Duncan S.H."/>
            <person name="Flint H.J."/>
        </authorList>
    </citation>
    <scope>NUCLEOTIDE SEQUENCE</scope>
    <source>
        <strain evidence="3">NBRC 103408</strain>
    </source>
</reference>
<feature type="compositionally biased region" description="Low complexity" evidence="1">
    <location>
        <begin position="293"/>
        <end position="307"/>
    </location>
</feature>
<dbReference type="Pfam" id="PF02120">
    <property type="entry name" value="Flg_hook"/>
    <property type="match status" value="1"/>
</dbReference>
<name>A0ABQ5U2G2_9PROT</name>
<dbReference type="RefSeq" id="WP_169559817.1">
    <property type="nucleotide sequence ID" value="NZ_BSNF01000001.1"/>
</dbReference>
<evidence type="ECO:0000313" key="3">
    <source>
        <dbReference type="EMBL" id="GLQ05855.1"/>
    </source>
</evidence>
<evidence type="ECO:0000313" key="4">
    <source>
        <dbReference type="Proteomes" id="UP001161409"/>
    </source>
</evidence>
<protein>
    <recommendedName>
        <fullName evidence="2">Flagellar hook-length control protein-like C-terminal domain-containing protein</fullName>
    </recommendedName>
</protein>